<dbReference type="Proteomes" id="UP000270296">
    <property type="component" value="Unassembled WGS sequence"/>
</dbReference>
<keyword evidence="1" id="KW-0175">Coiled coil</keyword>
<accession>A0A183IP12</accession>
<proteinExistence type="predicted"/>
<name>A0A183IP12_9BILA</name>
<organism evidence="5">
    <name type="scientific">Soboliphyme baturini</name>
    <dbReference type="NCBI Taxonomy" id="241478"/>
    <lineage>
        <taxon>Eukaryota</taxon>
        <taxon>Metazoa</taxon>
        <taxon>Ecdysozoa</taxon>
        <taxon>Nematoda</taxon>
        <taxon>Enoplea</taxon>
        <taxon>Dorylaimia</taxon>
        <taxon>Dioctophymatida</taxon>
        <taxon>Dioctophymatoidea</taxon>
        <taxon>Soboliphymatidae</taxon>
        <taxon>Soboliphyme</taxon>
    </lineage>
</organism>
<evidence type="ECO:0000313" key="3">
    <source>
        <dbReference type="EMBL" id="VDP07026.1"/>
    </source>
</evidence>
<feature type="coiled-coil region" evidence="1">
    <location>
        <begin position="61"/>
        <end position="95"/>
    </location>
</feature>
<evidence type="ECO:0000256" key="1">
    <source>
        <dbReference type="SAM" id="Coils"/>
    </source>
</evidence>
<reference evidence="3 4" key="2">
    <citation type="submission" date="2018-11" db="EMBL/GenBank/DDBJ databases">
        <authorList>
            <consortium name="Pathogen Informatics"/>
        </authorList>
    </citation>
    <scope>NUCLEOTIDE SEQUENCE [LARGE SCALE GENOMIC DNA]</scope>
</reference>
<sequence length="242" mass="25638">MKVVCFCLPICCGGASVDLNEILVAGGGGKRTDPDSPIQMHRRTSSSDAFTQSGVVKGAEVDKLLAERKRWQDEVDRLDQQKMDLEFLLKNHEQMCPMHLAHVTSGGGGAGGGSNGETGVRTNDRGGVLLDVVKSNKDPPLTMVVLSNDSGKNASDSQDSNDCFISRPNTLNISMSMTSPGIPMETPSKIFPFDPLNAPTGLTPITHTDLTPMLVCSTPLTLVAPTPMDVGSVVVSKSLSNL</sequence>
<dbReference type="WBParaSite" id="SBAD_0000557501-mRNA-1">
    <property type="protein sequence ID" value="SBAD_0000557501-mRNA-1"/>
    <property type="gene ID" value="SBAD_0000557501"/>
</dbReference>
<protein>
    <submittedName>
        <fullName evidence="5">BZIP domain-containing protein</fullName>
    </submittedName>
</protein>
<keyword evidence="4" id="KW-1185">Reference proteome</keyword>
<reference evidence="5" key="1">
    <citation type="submission" date="2016-06" db="UniProtKB">
        <authorList>
            <consortium name="WormBaseParasite"/>
        </authorList>
    </citation>
    <scope>IDENTIFICATION</scope>
</reference>
<evidence type="ECO:0000313" key="5">
    <source>
        <dbReference type="WBParaSite" id="SBAD_0000557501-mRNA-1"/>
    </source>
</evidence>
<feature type="region of interest" description="Disordered" evidence="2">
    <location>
        <begin position="28"/>
        <end position="49"/>
    </location>
</feature>
<evidence type="ECO:0000256" key="2">
    <source>
        <dbReference type="SAM" id="MobiDB-lite"/>
    </source>
</evidence>
<dbReference type="EMBL" id="UZAM01008938">
    <property type="protein sequence ID" value="VDP07026.1"/>
    <property type="molecule type" value="Genomic_DNA"/>
</dbReference>
<dbReference type="OrthoDB" id="5920328at2759"/>
<dbReference type="AlphaFoldDB" id="A0A183IP12"/>
<evidence type="ECO:0000313" key="4">
    <source>
        <dbReference type="Proteomes" id="UP000270296"/>
    </source>
</evidence>
<gene>
    <name evidence="3" type="ORF">SBAD_LOCUS5359</name>
</gene>